<protein>
    <recommendedName>
        <fullName evidence="5">Prostate androgen-regulated mucin-like protein 1</fullName>
    </recommendedName>
</protein>
<keyword evidence="2" id="KW-0812">Transmembrane</keyword>
<dbReference type="PANTHER" id="PTHR35453:SF1">
    <property type="entry name" value="PROSTATE ANDROGEN-REGULATED MUCIN-LIKE PROTEIN 1"/>
    <property type="match status" value="1"/>
</dbReference>
<dbReference type="AlphaFoldDB" id="A0A401Q3G0"/>
<feature type="region of interest" description="Disordered" evidence="1">
    <location>
        <begin position="1"/>
        <end position="34"/>
    </location>
</feature>
<keyword evidence="2" id="KW-0472">Membrane</keyword>
<dbReference type="GO" id="GO:0005769">
    <property type="term" value="C:early endosome"/>
    <property type="evidence" value="ECO:0007669"/>
    <property type="project" value="TreeGrafter"/>
</dbReference>
<feature type="region of interest" description="Disordered" evidence="1">
    <location>
        <begin position="91"/>
        <end position="110"/>
    </location>
</feature>
<keyword evidence="2" id="KW-1133">Transmembrane helix</keyword>
<feature type="compositionally biased region" description="Low complexity" evidence="1">
    <location>
        <begin position="1"/>
        <end position="21"/>
    </location>
</feature>
<keyword evidence="4" id="KW-1185">Reference proteome</keyword>
<comment type="caution">
    <text evidence="3">The sequence shown here is derived from an EMBL/GenBank/DDBJ whole genome shotgun (WGS) entry which is preliminary data.</text>
</comment>
<dbReference type="EMBL" id="BFAA01010759">
    <property type="protein sequence ID" value="GCB79915.1"/>
    <property type="molecule type" value="Genomic_DNA"/>
</dbReference>
<evidence type="ECO:0000256" key="2">
    <source>
        <dbReference type="SAM" id="Phobius"/>
    </source>
</evidence>
<feature type="compositionally biased region" description="Polar residues" evidence="1">
    <location>
        <begin position="22"/>
        <end position="34"/>
    </location>
</feature>
<reference evidence="3 4" key="1">
    <citation type="journal article" date="2018" name="Nat. Ecol. Evol.">
        <title>Shark genomes provide insights into elasmobranch evolution and the origin of vertebrates.</title>
        <authorList>
            <person name="Hara Y"/>
            <person name="Yamaguchi K"/>
            <person name="Onimaru K"/>
            <person name="Kadota M"/>
            <person name="Koyanagi M"/>
            <person name="Keeley SD"/>
            <person name="Tatsumi K"/>
            <person name="Tanaka K"/>
            <person name="Motone F"/>
            <person name="Kageyama Y"/>
            <person name="Nozu R"/>
            <person name="Adachi N"/>
            <person name="Nishimura O"/>
            <person name="Nakagawa R"/>
            <person name="Tanegashima C"/>
            <person name="Kiyatake I"/>
            <person name="Matsumoto R"/>
            <person name="Murakumo K"/>
            <person name="Nishida K"/>
            <person name="Terakita A"/>
            <person name="Kuratani S"/>
            <person name="Sato K"/>
            <person name="Hyodo S Kuraku.S."/>
        </authorList>
    </citation>
    <scope>NUCLEOTIDE SEQUENCE [LARGE SCALE GENOMIC DNA]</scope>
</reference>
<accession>A0A401Q3G0</accession>
<dbReference type="OrthoDB" id="8963138at2759"/>
<dbReference type="GO" id="GO:0005794">
    <property type="term" value="C:Golgi apparatus"/>
    <property type="evidence" value="ECO:0007669"/>
    <property type="project" value="TreeGrafter"/>
</dbReference>
<dbReference type="GO" id="GO:0005770">
    <property type="term" value="C:late endosome"/>
    <property type="evidence" value="ECO:0007669"/>
    <property type="project" value="TreeGrafter"/>
</dbReference>
<gene>
    <name evidence="3" type="ORF">scyTo_0017038</name>
</gene>
<organism evidence="3 4">
    <name type="scientific">Scyliorhinus torazame</name>
    <name type="common">Cloudy catshark</name>
    <name type="synonym">Catulus torazame</name>
    <dbReference type="NCBI Taxonomy" id="75743"/>
    <lineage>
        <taxon>Eukaryota</taxon>
        <taxon>Metazoa</taxon>
        <taxon>Chordata</taxon>
        <taxon>Craniata</taxon>
        <taxon>Vertebrata</taxon>
        <taxon>Chondrichthyes</taxon>
        <taxon>Elasmobranchii</taxon>
        <taxon>Galeomorphii</taxon>
        <taxon>Galeoidea</taxon>
        <taxon>Carcharhiniformes</taxon>
        <taxon>Scyliorhinidae</taxon>
        <taxon>Scyliorhinus</taxon>
    </lineage>
</organism>
<feature type="transmembrane region" description="Helical" evidence="2">
    <location>
        <begin position="59"/>
        <end position="80"/>
    </location>
</feature>
<dbReference type="InterPro" id="IPR031431">
    <property type="entry name" value="PARM1"/>
</dbReference>
<sequence length="110" mass="11141">MTIAATVTSLSSLSTATPSASHKPSSATSGQISDVAPTSSQAITVGAEQSADSLSAGSVAAISVVGIIAVLIPLGGAIYFKLRNSAYGRLLDDQDYGSWGNYNNPLYDDS</sequence>
<evidence type="ECO:0008006" key="5">
    <source>
        <dbReference type="Google" id="ProtNLM"/>
    </source>
</evidence>
<evidence type="ECO:0000313" key="4">
    <source>
        <dbReference type="Proteomes" id="UP000288216"/>
    </source>
</evidence>
<dbReference type="PANTHER" id="PTHR35453">
    <property type="entry name" value="PROSTATE ANDROGEN-REGULATED MUCIN-LIKE PROTEIN 1"/>
    <property type="match status" value="1"/>
</dbReference>
<name>A0A401Q3G0_SCYTO</name>
<dbReference type="Pfam" id="PF17061">
    <property type="entry name" value="PARM"/>
    <property type="match status" value="1"/>
</dbReference>
<dbReference type="Proteomes" id="UP000288216">
    <property type="component" value="Unassembled WGS sequence"/>
</dbReference>
<dbReference type="GO" id="GO:0005886">
    <property type="term" value="C:plasma membrane"/>
    <property type="evidence" value="ECO:0007669"/>
    <property type="project" value="TreeGrafter"/>
</dbReference>
<evidence type="ECO:0000256" key="1">
    <source>
        <dbReference type="SAM" id="MobiDB-lite"/>
    </source>
</evidence>
<evidence type="ECO:0000313" key="3">
    <source>
        <dbReference type="EMBL" id="GCB79915.1"/>
    </source>
</evidence>
<dbReference type="STRING" id="75743.A0A401Q3G0"/>
<proteinExistence type="predicted"/>